<evidence type="ECO:0000313" key="3">
    <source>
        <dbReference type="EMBL" id="OGK00099.1"/>
    </source>
</evidence>
<dbReference type="EMBL" id="MFYX01000154">
    <property type="protein sequence ID" value="OGK00099.1"/>
    <property type="molecule type" value="Genomic_DNA"/>
</dbReference>
<accession>A0A1F7F0C1</accession>
<feature type="transmembrane region" description="Helical" evidence="2">
    <location>
        <begin position="12"/>
        <end position="35"/>
    </location>
</feature>
<dbReference type="Proteomes" id="UP000179243">
    <property type="component" value="Unassembled WGS sequence"/>
</dbReference>
<organism evidence="3 4">
    <name type="scientific">Candidatus Raymondbacteria bacterium RIFOXYD12_FULL_49_13</name>
    <dbReference type="NCBI Taxonomy" id="1817890"/>
    <lineage>
        <taxon>Bacteria</taxon>
        <taxon>Raymondiibacteriota</taxon>
    </lineage>
</organism>
<reference evidence="3 4" key="1">
    <citation type="journal article" date="2016" name="Nat. Commun.">
        <title>Thousands of microbial genomes shed light on interconnected biogeochemical processes in an aquifer system.</title>
        <authorList>
            <person name="Anantharaman K."/>
            <person name="Brown C.T."/>
            <person name="Hug L.A."/>
            <person name="Sharon I."/>
            <person name="Castelle C.J."/>
            <person name="Probst A.J."/>
            <person name="Thomas B.C."/>
            <person name="Singh A."/>
            <person name="Wilkins M.J."/>
            <person name="Karaoz U."/>
            <person name="Brodie E.L."/>
            <person name="Williams K.H."/>
            <person name="Hubbard S.S."/>
            <person name="Banfield J.F."/>
        </authorList>
    </citation>
    <scope>NUCLEOTIDE SEQUENCE [LARGE SCALE GENOMIC DNA]</scope>
</reference>
<evidence type="ECO:0000256" key="2">
    <source>
        <dbReference type="SAM" id="Phobius"/>
    </source>
</evidence>
<evidence type="ECO:0000256" key="1">
    <source>
        <dbReference type="SAM" id="MobiDB-lite"/>
    </source>
</evidence>
<dbReference type="AlphaFoldDB" id="A0A1F7F0C1"/>
<sequence>MVSIILMPMKRIVWNVFRLINTGIIALLVALAMGIGTKPSKDDGNEGPADRPVPEPAPNPEPVEEPQAKQ</sequence>
<keyword evidence="2" id="KW-0472">Membrane</keyword>
<feature type="region of interest" description="Disordered" evidence="1">
    <location>
        <begin position="37"/>
        <end position="70"/>
    </location>
</feature>
<keyword evidence="2" id="KW-1133">Transmembrane helix</keyword>
<protein>
    <submittedName>
        <fullName evidence="3">Uncharacterized protein</fullName>
    </submittedName>
</protein>
<feature type="compositionally biased region" description="Basic and acidic residues" evidence="1">
    <location>
        <begin position="39"/>
        <end position="53"/>
    </location>
</feature>
<evidence type="ECO:0000313" key="4">
    <source>
        <dbReference type="Proteomes" id="UP000179243"/>
    </source>
</evidence>
<proteinExistence type="predicted"/>
<name>A0A1F7F0C1_UNCRA</name>
<comment type="caution">
    <text evidence="3">The sequence shown here is derived from an EMBL/GenBank/DDBJ whole genome shotgun (WGS) entry which is preliminary data.</text>
</comment>
<gene>
    <name evidence="3" type="ORF">A2519_12800</name>
</gene>
<keyword evidence="2" id="KW-0812">Transmembrane</keyword>